<dbReference type="InterPro" id="IPR001392">
    <property type="entry name" value="Clathrin_mu"/>
</dbReference>
<dbReference type="GO" id="GO:0006886">
    <property type="term" value="P:intracellular protein transport"/>
    <property type="evidence" value="ECO:0007669"/>
    <property type="project" value="UniProtKB-UniRule"/>
</dbReference>
<dbReference type="FunFam" id="3.30.450.60:FF:000002">
    <property type="entry name" value="AP-2 complex subunit mu, putative"/>
    <property type="match status" value="1"/>
</dbReference>
<reference evidence="7 8" key="1">
    <citation type="journal article" date="2018" name="BMC Genomics">
        <title>Genomic comparison of Trypanosoma conorhini and Trypanosoma rangeli to Trypanosoma cruzi strains of high and low virulence.</title>
        <authorList>
            <person name="Bradwell K.R."/>
            <person name="Koparde V.N."/>
            <person name="Matveyev A.V."/>
            <person name="Serrano M.G."/>
            <person name="Alves J.M."/>
            <person name="Parikh H."/>
            <person name="Huang B."/>
            <person name="Lee V."/>
            <person name="Espinosa-Alvarez O."/>
            <person name="Ortiz P.A."/>
            <person name="Costa-Martins A.G."/>
            <person name="Teixeira M.M."/>
            <person name="Buck G.A."/>
        </authorList>
    </citation>
    <scope>NUCLEOTIDE SEQUENCE [LARGE SCALE GENOMIC DNA]</scope>
    <source>
        <strain evidence="7 8">025E</strain>
    </source>
</reference>
<dbReference type="OrthoDB" id="10259133at2759"/>
<feature type="domain" description="MHD" evidence="6">
    <location>
        <begin position="190"/>
        <end position="451"/>
    </location>
</feature>
<dbReference type="Gene3D" id="3.30.450.60">
    <property type="match status" value="1"/>
</dbReference>
<protein>
    <submittedName>
        <fullName evidence="7">Putative mu-adaptin 4, putative,adaptor complex AP-4 medium subunit</fullName>
    </submittedName>
</protein>
<comment type="caution">
    <text evidence="7">The sequence shown here is derived from an EMBL/GenBank/DDBJ whole genome shotgun (WGS) entry which is preliminary data.</text>
</comment>
<keyword evidence="3 5" id="KW-0653">Protein transport</keyword>
<dbReference type="InterPro" id="IPR036168">
    <property type="entry name" value="AP2_Mu_C_sf"/>
</dbReference>
<dbReference type="EMBL" id="MKKU01000009">
    <property type="protein sequence ID" value="RNF27350.1"/>
    <property type="molecule type" value="Genomic_DNA"/>
</dbReference>
<keyword evidence="2 5" id="KW-0813">Transport</keyword>
<evidence type="ECO:0000313" key="8">
    <source>
        <dbReference type="Proteomes" id="UP000284403"/>
    </source>
</evidence>
<dbReference type="CDD" id="cd14838">
    <property type="entry name" value="AP4_Mu_N"/>
    <property type="match status" value="1"/>
</dbReference>
<dbReference type="PRINTS" id="PR00314">
    <property type="entry name" value="CLATHRINADPT"/>
</dbReference>
<dbReference type="InterPro" id="IPR011012">
    <property type="entry name" value="Longin-like_dom_sf"/>
</dbReference>
<dbReference type="RefSeq" id="XP_029232556.1">
    <property type="nucleotide sequence ID" value="XM_029367362.1"/>
</dbReference>
<accession>A0A3R7LFG2</accession>
<evidence type="ECO:0000256" key="4">
    <source>
        <dbReference type="ARBA" id="ARBA00023136"/>
    </source>
</evidence>
<dbReference type="Pfam" id="PF00928">
    <property type="entry name" value="Adap_comp_sub"/>
    <property type="match status" value="1"/>
</dbReference>
<evidence type="ECO:0000259" key="6">
    <source>
        <dbReference type="PROSITE" id="PS51072"/>
    </source>
</evidence>
<sequence length="453" mass="50813">MFISQIFILSPRGDKLVFKDYRQDAPRNADELFFRKYKFWDGAQRHAPEGDCPPFFMEKHVNFCYVKRRELLFVCTSVVNVSPSLTVEILLRIIKVITDYLGILSEESIRVNFTLVYELLDEMLDVGVPQELNAERLRPYIFNKVAPVANPDAPAGDSFLGRLRRGEFLERTRRGDAALNSILQASSDRKNEIFIDILERLNVVFNCAGEVVVSDVDGSIVMKSFLAGAPSLHLHLNEDLAVGRGDAGSERYASVVLDSVSFHEDADYSGFEGERRLSIRPPEGEFTLMKYRLGGRGTPPFRLVHSMELLSTHRAEMTLQMRADLPASTHGIAVCVSVPMPLSCTAASVEFGLGATGQAYDYKEEEKCVVWSIGKFPGGTEQVCKIRFSSSAPITAATRRDIGPVSMQFEIPHHSVSGLCIRVLRLEERSSSYNPARWIRNATLANSYVFRMH</sequence>
<dbReference type="InterPro" id="IPR028565">
    <property type="entry name" value="MHD"/>
</dbReference>
<keyword evidence="4" id="KW-0472">Membrane</keyword>
<gene>
    <name evidence="7" type="ORF">Tco025E_00420</name>
</gene>
<evidence type="ECO:0000256" key="3">
    <source>
        <dbReference type="ARBA" id="ARBA00022927"/>
    </source>
</evidence>
<comment type="similarity">
    <text evidence="5">Belongs to the adaptor complexes medium subunit family.</text>
</comment>
<comment type="subcellular location">
    <subcellularLocation>
        <location evidence="1">Endomembrane system</location>
    </subcellularLocation>
</comment>
<evidence type="ECO:0000256" key="2">
    <source>
        <dbReference type="ARBA" id="ARBA00022448"/>
    </source>
</evidence>
<dbReference type="PROSITE" id="PS51072">
    <property type="entry name" value="MHD"/>
    <property type="match status" value="1"/>
</dbReference>
<dbReference type="GeneID" id="40314031"/>
<dbReference type="AlphaFoldDB" id="A0A3R7LFG2"/>
<dbReference type="SUPFAM" id="SSF64356">
    <property type="entry name" value="SNARE-like"/>
    <property type="match status" value="1"/>
</dbReference>
<dbReference type="PIRSF" id="PIRSF005992">
    <property type="entry name" value="Clathrin_mu"/>
    <property type="match status" value="1"/>
</dbReference>
<dbReference type="GO" id="GO:0016192">
    <property type="term" value="P:vesicle-mediated transport"/>
    <property type="evidence" value="ECO:0007669"/>
    <property type="project" value="InterPro"/>
</dbReference>
<dbReference type="PANTHER" id="PTHR10529">
    <property type="entry name" value="AP COMPLEX SUBUNIT MU"/>
    <property type="match status" value="1"/>
</dbReference>
<proteinExistence type="inferred from homology"/>
<organism evidence="7 8">
    <name type="scientific">Trypanosoma conorhini</name>
    <dbReference type="NCBI Taxonomy" id="83891"/>
    <lineage>
        <taxon>Eukaryota</taxon>
        <taxon>Discoba</taxon>
        <taxon>Euglenozoa</taxon>
        <taxon>Kinetoplastea</taxon>
        <taxon>Metakinetoplastina</taxon>
        <taxon>Trypanosomatida</taxon>
        <taxon>Trypanosomatidae</taxon>
        <taxon>Trypanosoma</taxon>
    </lineage>
</organism>
<dbReference type="Gene3D" id="2.60.40.1170">
    <property type="entry name" value="Mu homology domain, subdomain B"/>
    <property type="match status" value="2"/>
</dbReference>
<evidence type="ECO:0000256" key="1">
    <source>
        <dbReference type="ARBA" id="ARBA00004308"/>
    </source>
</evidence>
<evidence type="ECO:0000256" key="5">
    <source>
        <dbReference type="PIRNR" id="PIRNR005992"/>
    </source>
</evidence>
<dbReference type="GO" id="GO:0012505">
    <property type="term" value="C:endomembrane system"/>
    <property type="evidence" value="ECO:0007669"/>
    <property type="project" value="UniProtKB-SubCell"/>
</dbReference>
<dbReference type="GO" id="GO:0030131">
    <property type="term" value="C:clathrin adaptor complex"/>
    <property type="evidence" value="ECO:0007669"/>
    <property type="project" value="UniProtKB-UniRule"/>
</dbReference>
<dbReference type="Proteomes" id="UP000284403">
    <property type="component" value="Unassembled WGS sequence"/>
</dbReference>
<dbReference type="InterPro" id="IPR050431">
    <property type="entry name" value="Adaptor_comp_med_subunit"/>
</dbReference>
<evidence type="ECO:0000313" key="7">
    <source>
        <dbReference type="EMBL" id="RNF27350.1"/>
    </source>
</evidence>
<dbReference type="SUPFAM" id="SSF49447">
    <property type="entry name" value="Second domain of Mu2 adaptin subunit (ap50) of ap2 adaptor"/>
    <property type="match status" value="1"/>
</dbReference>
<keyword evidence="8" id="KW-1185">Reference proteome</keyword>
<dbReference type="CDD" id="cd09253">
    <property type="entry name" value="AP-4_Mu4_Cterm"/>
    <property type="match status" value="1"/>
</dbReference>
<name>A0A3R7LFG2_9TRYP</name>